<dbReference type="Proteomes" id="UP000054350">
    <property type="component" value="Unassembled WGS sequence"/>
</dbReference>
<feature type="compositionally biased region" description="Low complexity" evidence="1">
    <location>
        <begin position="396"/>
        <end position="414"/>
    </location>
</feature>
<reference evidence="4" key="2">
    <citation type="submission" date="2009-11" db="EMBL/GenBank/DDBJ databases">
        <title>The Genome Sequence of Allomyces macrogynus strain ATCC 38327.</title>
        <authorList>
            <consortium name="The Broad Institute Genome Sequencing Platform"/>
            <person name="Russ C."/>
            <person name="Cuomo C."/>
            <person name="Shea T."/>
            <person name="Young S.K."/>
            <person name="Zeng Q."/>
            <person name="Koehrsen M."/>
            <person name="Haas B."/>
            <person name="Borodovsky M."/>
            <person name="Guigo R."/>
            <person name="Alvarado L."/>
            <person name="Berlin A."/>
            <person name="Borenstein D."/>
            <person name="Chen Z."/>
            <person name="Engels R."/>
            <person name="Freedman E."/>
            <person name="Gellesch M."/>
            <person name="Goldberg J."/>
            <person name="Griggs A."/>
            <person name="Gujja S."/>
            <person name="Heiman D."/>
            <person name="Hepburn T."/>
            <person name="Howarth C."/>
            <person name="Jen D."/>
            <person name="Larson L."/>
            <person name="Lewis B."/>
            <person name="Mehta T."/>
            <person name="Park D."/>
            <person name="Pearson M."/>
            <person name="Roberts A."/>
            <person name="Saif S."/>
            <person name="Shenoy N."/>
            <person name="Sisk P."/>
            <person name="Stolte C."/>
            <person name="Sykes S."/>
            <person name="Walk T."/>
            <person name="White J."/>
            <person name="Yandava C."/>
            <person name="Burger G."/>
            <person name="Gray M.W."/>
            <person name="Holland P.W.H."/>
            <person name="King N."/>
            <person name="Lang F.B.F."/>
            <person name="Roger A.J."/>
            <person name="Ruiz-Trillo I."/>
            <person name="Lander E."/>
            <person name="Nusbaum C."/>
        </authorList>
    </citation>
    <scope>NUCLEOTIDE SEQUENCE [LARGE SCALE GENOMIC DNA]</scope>
    <source>
        <strain evidence="4">ATCC 38327</strain>
    </source>
</reference>
<organism evidence="3 4">
    <name type="scientific">Allomyces macrogynus (strain ATCC 38327)</name>
    <name type="common">Allomyces javanicus var. macrogynus</name>
    <dbReference type="NCBI Taxonomy" id="578462"/>
    <lineage>
        <taxon>Eukaryota</taxon>
        <taxon>Fungi</taxon>
        <taxon>Fungi incertae sedis</taxon>
        <taxon>Blastocladiomycota</taxon>
        <taxon>Blastocladiomycetes</taxon>
        <taxon>Blastocladiales</taxon>
        <taxon>Blastocladiaceae</taxon>
        <taxon>Allomyces</taxon>
    </lineage>
</organism>
<dbReference type="AlphaFoldDB" id="A0A0L0TB21"/>
<accession>A0A0L0TB21</accession>
<keyword evidence="2" id="KW-0812">Transmembrane</keyword>
<evidence type="ECO:0000313" key="3">
    <source>
        <dbReference type="EMBL" id="KNE71968.1"/>
    </source>
</evidence>
<gene>
    <name evidence="3" type="ORF">AMAG_20421</name>
</gene>
<dbReference type="EMBL" id="GG745376">
    <property type="protein sequence ID" value="KNE71968.1"/>
    <property type="molecule type" value="Genomic_DNA"/>
</dbReference>
<feature type="transmembrane region" description="Helical" evidence="2">
    <location>
        <begin position="38"/>
        <end position="61"/>
    </location>
</feature>
<feature type="transmembrane region" description="Helical" evidence="2">
    <location>
        <begin position="144"/>
        <end position="165"/>
    </location>
</feature>
<feature type="compositionally biased region" description="Basic and acidic residues" evidence="1">
    <location>
        <begin position="415"/>
        <end position="431"/>
    </location>
</feature>
<protein>
    <submittedName>
        <fullName evidence="3">Uncharacterized protein</fullName>
    </submittedName>
</protein>
<feature type="transmembrane region" description="Helical" evidence="2">
    <location>
        <begin position="185"/>
        <end position="207"/>
    </location>
</feature>
<keyword evidence="4" id="KW-1185">Reference proteome</keyword>
<proteinExistence type="predicted"/>
<evidence type="ECO:0000256" key="2">
    <source>
        <dbReference type="SAM" id="Phobius"/>
    </source>
</evidence>
<evidence type="ECO:0000256" key="1">
    <source>
        <dbReference type="SAM" id="MobiDB-lite"/>
    </source>
</evidence>
<keyword evidence="2" id="KW-1133">Transmembrane helix</keyword>
<dbReference type="VEuPathDB" id="FungiDB:AMAG_20421"/>
<keyword evidence="2" id="KW-0472">Membrane</keyword>
<evidence type="ECO:0000313" key="4">
    <source>
        <dbReference type="Proteomes" id="UP000054350"/>
    </source>
</evidence>
<feature type="transmembrane region" description="Helical" evidence="2">
    <location>
        <begin position="68"/>
        <end position="91"/>
    </location>
</feature>
<name>A0A0L0TB21_ALLM3</name>
<sequence>MSENVDQQAAITARASVLMRDVPVPLDEYLLAYRDLRIILIMDCCLAASVLTFLAALSLLISNGKRNAWFFTGVIVTVLPCLLSDIFYFVVLGEADAGRRAWYMGRIHSNVAVMTMILALSIQRLKVFAHAGLADWLTDSRRRVCLAAVLFLGATCVTMLAESYAQIEFSLLFRDTSKFRRTFVASVLAINALGDCTCSIIVFMTVLRLRGLVLQSQGRHVTVATRQKSSLKATRQLIRANHRVKALVVRIMGAQAGMLVMLTAGIGVFLALPSLCGEVLGAFFERLYVALTMTQWKFVMDLLHDHLVRERVPRLQETSSAPAASVAAAERNAVTPVWSRFSADPREIIRRASLMVKAAGPSKPQAPRGAPLVRGRQGIGSSGLAVFELHSSAQLSASARRSSQSVDQQSSTLQDRAKETTTARIEQEPSR</sequence>
<feature type="region of interest" description="Disordered" evidence="1">
    <location>
        <begin position="396"/>
        <end position="431"/>
    </location>
</feature>
<reference evidence="3 4" key="1">
    <citation type="submission" date="2009-11" db="EMBL/GenBank/DDBJ databases">
        <title>Annotation of Allomyces macrogynus ATCC 38327.</title>
        <authorList>
            <consortium name="The Broad Institute Genome Sequencing Platform"/>
            <person name="Russ C."/>
            <person name="Cuomo C."/>
            <person name="Burger G."/>
            <person name="Gray M.W."/>
            <person name="Holland P.W.H."/>
            <person name="King N."/>
            <person name="Lang F.B.F."/>
            <person name="Roger A.J."/>
            <person name="Ruiz-Trillo I."/>
            <person name="Young S.K."/>
            <person name="Zeng Q."/>
            <person name="Gargeya S."/>
            <person name="Fitzgerald M."/>
            <person name="Haas B."/>
            <person name="Abouelleil A."/>
            <person name="Alvarado L."/>
            <person name="Arachchi H.M."/>
            <person name="Berlin A."/>
            <person name="Chapman S.B."/>
            <person name="Gearin G."/>
            <person name="Goldberg J."/>
            <person name="Griggs A."/>
            <person name="Gujja S."/>
            <person name="Hansen M."/>
            <person name="Heiman D."/>
            <person name="Howarth C."/>
            <person name="Larimer J."/>
            <person name="Lui A."/>
            <person name="MacDonald P.J.P."/>
            <person name="McCowen C."/>
            <person name="Montmayeur A."/>
            <person name="Murphy C."/>
            <person name="Neiman D."/>
            <person name="Pearson M."/>
            <person name="Priest M."/>
            <person name="Roberts A."/>
            <person name="Saif S."/>
            <person name="Shea T."/>
            <person name="Sisk P."/>
            <person name="Stolte C."/>
            <person name="Sykes S."/>
            <person name="Wortman J."/>
            <person name="Nusbaum C."/>
            <person name="Birren B."/>
        </authorList>
    </citation>
    <scope>NUCLEOTIDE SEQUENCE [LARGE SCALE GENOMIC DNA]</scope>
    <source>
        <strain evidence="3 4">ATCC 38327</strain>
    </source>
</reference>
<feature type="transmembrane region" description="Helical" evidence="2">
    <location>
        <begin position="103"/>
        <end position="123"/>
    </location>
</feature>
<feature type="transmembrane region" description="Helical" evidence="2">
    <location>
        <begin position="247"/>
        <end position="272"/>
    </location>
</feature>